<organism evidence="1 2">
    <name type="scientific">Geomesophilobacter sediminis</name>
    <dbReference type="NCBI Taxonomy" id="2798584"/>
    <lineage>
        <taxon>Bacteria</taxon>
        <taxon>Pseudomonadati</taxon>
        <taxon>Thermodesulfobacteriota</taxon>
        <taxon>Desulfuromonadia</taxon>
        <taxon>Geobacterales</taxon>
        <taxon>Geobacteraceae</taxon>
        <taxon>Geomesophilobacter</taxon>
    </lineage>
</organism>
<keyword evidence="2" id="KW-1185">Reference proteome</keyword>
<evidence type="ECO:0000313" key="2">
    <source>
        <dbReference type="Proteomes" id="UP000636888"/>
    </source>
</evidence>
<comment type="caution">
    <text evidence="1">The sequence shown here is derived from an EMBL/GenBank/DDBJ whole genome shotgun (WGS) entry which is preliminary data.</text>
</comment>
<evidence type="ECO:0000313" key="1">
    <source>
        <dbReference type="EMBL" id="MBJ6723442.1"/>
    </source>
</evidence>
<accession>A0A8J7LXN0</accession>
<dbReference type="Proteomes" id="UP000636888">
    <property type="component" value="Unassembled WGS sequence"/>
</dbReference>
<dbReference type="AlphaFoldDB" id="A0A8J7LXN0"/>
<protein>
    <submittedName>
        <fullName evidence="1">Uncharacterized protein</fullName>
    </submittedName>
</protein>
<dbReference type="EMBL" id="JAEMHM010000002">
    <property type="protein sequence ID" value="MBJ6723442.1"/>
    <property type="molecule type" value="Genomic_DNA"/>
</dbReference>
<gene>
    <name evidence="1" type="ORF">JFN93_01860</name>
</gene>
<name>A0A8J7LXN0_9BACT</name>
<dbReference type="RefSeq" id="WP_199382292.1">
    <property type="nucleotide sequence ID" value="NZ_JAEMHM010000002.1"/>
</dbReference>
<proteinExistence type="predicted"/>
<sequence length="49" mass="5832">MANDQYRELREKLAETDDIAEKNLIFRRLINLLDVMQYLNTGHSDTYAE</sequence>
<reference evidence="1" key="1">
    <citation type="submission" date="2020-12" db="EMBL/GenBank/DDBJ databases">
        <title>Geomonas sp. Red875, isolated from river sediment.</title>
        <authorList>
            <person name="Xu Z."/>
            <person name="Zhang Z."/>
            <person name="Masuda Y."/>
            <person name="Itoh H."/>
            <person name="Senoo K."/>
        </authorList>
    </citation>
    <scope>NUCLEOTIDE SEQUENCE</scope>
    <source>
        <strain evidence="1">Red875</strain>
    </source>
</reference>